<protein>
    <recommendedName>
        <fullName evidence="6">Extradiol ring-cleavage dioxygenase class III enzyme subunit B domain-containing protein</fullName>
    </recommendedName>
</protein>
<name>K2QTJ6_9HYPH</name>
<dbReference type="Pfam" id="PF02900">
    <property type="entry name" value="LigB"/>
    <property type="match status" value="1"/>
</dbReference>
<dbReference type="Proteomes" id="UP000007123">
    <property type="component" value="Unassembled WGS sequence"/>
</dbReference>
<dbReference type="GO" id="GO:0008270">
    <property type="term" value="F:zinc ion binding"/>
    <property type="evidence" value="ECO:0007669"/>
    <property type="project" value="InterPro"/>
</dbReference>
<dbReference type="InterPro" id="IPR004183">
    <property type="entry name" value="Xdiol_dOase_suB"/>
</dbReference>
<dbReference type="PANTHER" id="PTHR30096">
    <property type="entry name" value="4,5-DOPA DIOXYGENASE EXTRADIOL-LIKE PROTEIN"/>
    <property type="match status" value="1"/>
</dbReference>
<dbReference type="EMBL" id="ALJF01000013">
    <property type="protein sequence ID" value="EKF58462.1"/>
    <property type="molecule type" value="Genomic_DNA"/>
</dbReference>
<dbReference type="GO" id="GO:0016702">
    <property type="term" value="F:oxidoreductase activity, acting on single donors with incorporation of molecular oxygen, incorporation of two atoms of oxygen"/>
    <property type="evidence" value="ECO:0007669"/>
    <property type="project" value="UniProtKB-ARBA"/>
</dbReference>
<proteinExistence type="inferred from homology"/>
<dbReference type="GO" id="GO:0008198">
    <property type="term" value="F:ferrous iron binding"/>
    <property type="evidence" value="ECO:0007669"/>
    <property type="project" value="InterPro"/>
</dbReference>
<comment type="caution">
    <text evidence="7">The sequence shown here is derived from an EMBL/GenBank/DDBJ whole genome shotgun (WGS) entry which is preliminary data.</text>
</comment>
<evidence type="ECO:0000259" key="6">
    <source>
        <dbReference type="Pfam" id="PF02900"/>
    </source>
</evidence>
<dbReference type="SUPFAM" id="SSF53213">
    <property type="entry name" value="LigB-like"/>
    <property type="match status" value="1"/>
</dbReference>
<comment type="similarity">
    <text evidence="2">Belongs to the DODA-type extradiol aromatic ring-opening dioxygenase family.</text>
</comment>
<gene>
    <name evidence="7" type="ORF">QWE_17708</name>
</gene>
<keyword evidence="4" id="KW-0862">Zinc</keyword>
<reference evidence="7 8" key="1">
    <citation type="journal article" date="2012" name="J. Bacteriol.">
        <title>Draft Genome Sequence of Agrobacterium albertimagni Strain AOL15.</title>
        <authorList>
            <person name="Trimble W.L."/>
            <person name="Phung le T."/>
            <person name="Meyer F."/>
            <person name="Gilbert J.A."/>
            <person name="Silver S."/>
        </authorList>
    </citation>
    <scope>NUCLEOTIDE SEQUENCE [LARGE SCALE GENOMIC DNA]</scope>
    <source>
        <strain evidence="7 8">AOL15</strain>
    </source>
</reference>
<keyword evidence="8" id="KW-1185">Reference proteome</keyword>
<feature type="domain" description="Extradiol ring-cleavage dioxygenase class III enzyme subunit B" evidence="6">
    <location>
        <begin position="65"/>
        <end position="276"/>
    </location>
</feature>
<keyword evidence="5" id="KW-0560">Oxidoreductase</keyword>
<sequence>MARFDKTGQSSEVAMNNEATHGYRFPVYFIPHGGGPWPFMEFPGDAEGKAPWDDLRAFLQGLDAEIGRRPKAVLVVSGHWEKEPVPTVSTALKPGMLFDYYNFPPHTYELSYPAPGSPELAARARALLADAGIESAQDDTRGFDHGVFIPFMLVYPDADVPITMISLKNTLDVDSHVAIGKALAPLRDEDVLIIASGMSYHNMRMFRQAEPNHVQQAIRFDDWLSEAVADPDSETRAKVLSTWDQNPDALACHVPDHDHLVPLFVASGAAGSDAGRQVFRGEFLGKPYSAYRFG</sequence>
<organism evidence="7 8">
    <name type="scientific">Agrobacterium albertimagni AOL15</name>
    <dbReference type="NCBI Taxonomy" id="1156935"/>
    <lineage>
        <taxon>Bacteria</taxon>
        <taxon>Pseudomonadati</taxon>
        <taxon>Pseudomonadota</taxon>
        <taxon>Alphaproteobacteria</taxon>
        <taxon>Hyphomicrobiales</taxon>
        <taxon>Rhizobiaceae</taxon>
        <taxon>Rhizobium/Agrobacterium group</taxon>
        <taxon>Agrobacterium</taxon>
    </lineage>
</organism>
<evidence type="ECO:0000256" key="1">
    <source>
        <dbReference type="ARBA" id="ARBA00001947"/>
    </source>
</evidence>
<evidence type="ECO:0000313" key="7">
    <source>
        <dbReference type="EMBL" id="EKF58462.1"/>
    </source>
</evidence>
<accession>K2QTJ6</accession>
<evidence type="ECO:0000313" key="8">
    <source>
        <dbReference type="Proteomes" id="UP000007123"/>
    </source>
</evidence>
<dbReference type="PIRSF" id="PIRSF006157">
    <property type="entry name" value="Doxgns_DODA"/>
    <property type="match status" value="1"/>
</dbReference>
<dbReference type="eggNOG" id="COG3384">
    <property type="taxonomic scope" value="Bacteria"/>
</dbReference>
<evidence type="ECO:0000256" key="3">
    <source>
        <dbReference type="ARBA" id="ARBA00022723"/>
    </source>
</evidence>
<evidence type="ECO:0000256" key="2">
    <source>
        <dbReference type="ARBA" id="ARBA00007581"/>
    </source>
</evidence>
<evidence type="ECO:0000256" key="5">
    <source>
        <dbReference type="ARBA" id="ARBA00023002"/>
    </source>
</evidence>
<dbReference type="PANTHER" id="PTHR30096:SF0">
    <property type="entry name" value="4,5-DOPA DIOXYGENASE EXTRADIOL-LIKE PROTEIN"/>
    <property type="match status" value="1"/>
</dbReference>
<dbReference type="PATRIC" id="fig|1156935.5.peg.3606"/>
<dbReference type="STRING" id="1156935.QWE_17708"/>
<dbReference type="Gene3D" id="3.40.830.10">
    <property type="entry name" value="LigB-like"/>
    <property type="match status" value="1"/>
</dbReference>
<dbReference type="InterPro" id="IPR014436">
    <property type="entry name" value="Extradiol_dOase_DODA"/>
</dbReference>
<comment type="cofactor">
    <cofactor evidence="1">
        <name>Zn(2+)</name>
        <dbReference type="ChEBI" id="CHEBI:29105"/>
    </cofactor>
</comment>
<evidence type="ECO:0000256" key="4">
    <source>
        <dbReference type="ARBA" id="ARBA00022833"/>
    </source>
</evidence>
<keyword evidence="3" id="KW-0479">Metal-binding</keyword>
<dbReference type="CDD" id="cd07363">
    <property type="entry name" value="45_DOPA_Dioxygenase"/>
    <property type="match status" value="1"/>
</dbReference>
<dbReference type="AlphaFoldDB" id="K2QTJ6"/>